<dbReference type="Proteomes" id="UP000305064">
    <property type="component" value="Unassembled WGS sequence"/>
</dbReference>
<protein>
    <recommendedName>
        <fullName evidence="2">Ubiquitin-like domain-containing protein</fullName>
    </recommendedName>
</protein>
<dbReference type="PANTHER" id="PTHR39609">
    <property type="entry name" value="RFEG-RELATED"/>
    <property type="match status" value="1"/>
</dbReference>
<evidence type="ECO:0000313" key="3">
    <source>
        <dbReference type="EMBL" id="THY76049.1"/>
    </source>
</evidence>
<dbReference type="InterPro" id="IPR054464">
    <property type="entry name" value="ULD_fung"/>
</dbReference>
<feature type="region of interest" description="Disordered" evidence="1">
    <location>
        <begin position="86"/>
        <end position="108"/>
    </location>
</feature>
<gene>
    <name evidence="3" type="ORF">D6C94_03556</name>
</gene>
<sequence length="600" mass="65225">MALKKLFIPTVGLPKANPEHGPDARSEMVKMIEESVRDTSDCLGQRILGPGAHRTVLVKGNSQCSSPSEASVMAEVFQVLRAPRPNRRTRARSVLDKSEDEGQAGSENVAGLSANFDDATFLERGEAATAKAAAKEAAAKAKAAREEELANAATAARETVEEEATTAAAIAKAENEKAIAEARAAHEKSLAEAKAAKKAAEAERDASNRGDGDKAPIKFTDAVDRSFTFPWHMVNTWEGMTTLIKQAFVNIEYLGPHVANGNYHLLGPNDEIILPQVWSWVLQPGWDVKMQLLPLPESIVEKLNAVPGTSTPAITTIAERAENIPPRRSKKAGGDKASKEFVFAFANDDSSDDPIVEVFIHSDDSHGRSCHTKNKVRKQSSLFSEWMLGGIRPRARPRKHKHLSRSRGVRKTNKRSEMVDGVADDVLGSDDSQSQSSGWLTEYDEGSSGHEPLENISVKRFSGRTSPTDMTPQFNSSPPILPQRRSSDSGLCLEQGSLAVLDEPDSTSTGGSSEVIDNDASKRFESIENIIPPSTADISGSLLRNWFVPKDGINRQVISANIQRYLGNDATVRPGQDRVDGSEVQGYWIKAYRSLTTVSF</sequence>
<reference evidence="3 4" key="1">
    <citation type="submission" date="2018-10" db="EMBL/GenBank/DDBJ databases">
        <title>Fifty Aureobasidium pullulans genomes reveal a recombining polyextremotolerant generalist.</title>
        <authorList>
            <person name="Gostincar C."/>
            <person name="Turk M."/>
            <person name="Zajc J."/>
            <person name="Gunde-Cimerman N."/>
        </authorList>
    </citation>
    <scope>NUCLEOTIDE SEQUENCE [LARGE SCALE GENOMIC DNA]</scope>
    <source>
        <strain evidence="3 4">EXF-4256</strain>
    </source>
</reference>
<proteinExistence type="predicted"/>
<evidence type="ECO:0000256" key="1">
    <source>
        <dbReference type="SAM" id="MobiDB-lite"/>
    </source>
</evidence>
<feature type="compositionally biased region" description="Low complexity" evidence="1">
    <location>
        <begin position="429"/>
        <end position="438"/>
    </location>
</feature>
<dbReference type="EMBL" id="QZBJ01000018">
    <property type="protein sequence ID" value="THY76049.1"/>
    <property type="molecule type" value="Genomic_DNA"/>
</dbReference>
<feature type="domain" description="Ubiquitin-like" evidence="2">
    <location>
        <begin position="214"/>
        <end position="294"/>
    </location>
</feature>
<feature type="region of interest" description="Disordered" evidence="1">
    <location>
        <begin position="396"/>
        <end position="488"/>
    </location>
</feature>
<organism evidence="3 4">
    <name type="scientific">Aureobasidium pullulans</name>
    <name type="common">Black yeast</name>
    <name type="synonym">Pullularia pullulans</name>
    <dbReference type="NCBI Taxonomy" id="5580"/>
    <lineage>
        <taxon>Eukaryota</taxon>
        <taxon>Fungi</taxon>
        <taxon>Dikarya</taxon>
        <taxon>Ascomycota</taxon>
        <taxon>Pezizomycotina</taxon>
        <taxon>Dothideomycetes</taxon>
        <taxon>Dothideomycetidae</taxon>
        <taxon>Dothideales</taxon>
        <taxon>Saccotheciaceae</taxon>
        <taxon>Aureobasidium</taxon>
    </lineage>
</organism>
<accession>A0AB38M2J7</accession>
<evidence type="ECO:0000259" key="2">
    <source>
        <dbReference type="Pfam" id="PF22893"/>
    </source>
</evidence>
<feature type="region of interest" description="Disordered" evidence="1">
    <location>
        <begin position="194"/>
        <end position="215"/>
    </location>
</feature>
<evidence type="ECO:0000313" key="4">
    <source>
        <dbReference type="Proteomes" id="UP000305064"/>
    </source>
</evidence>
<dbReference type="PANTHER" id="PTHR39609:SF1">
    <property type="entry name" value="RFEG"/>
    <property type="match status" value="1"/>
</dbReference>
<feature type="compositionally biased region" description="Basic residues" evidence="1">
    <location>
        <begin position="396"/>
        <end position="413"/>
    </location>
</feature>
<comment type="caution">
    <text evidence="3">The sequence shown here is derived from an EMBL/GenBank/DDBJ whole genome shotgun (WGS) entry which is preliminary data.</text>
</comment>
<feature type="compositionally biased region" description="Polar residues" evidence="1">
    <location>
        <begin position="463"/>
        <end position="478"/>
    </location>
</feature>
<dbReference type="AlphaFoldDB" id="A0AB38M2J7"/>
<name>A0AB38M2J7_AURPU</name>
<dbReference type="Pfam" id="PF22893">
    <property type="entry name" value="ULD_2"/>
    <property type="match status" value="1"/>
</dbReference>